<protein>
    <submittedName>
        <fullName evidence="1">Uncharacterized protein</fullName>
    </submittedName>
</protein>
<evidence type="ECO:0000313" key="2">
    <source>
        <dbReference type="Proteomes" id="UP000285757"/>
    </source>
</evidence>
<sequence length="110" mass="12402">MDSVDSNAQHLLGLIVKAAQLDAHQQAERHDLLRQASALLWWLEPRSPPRTIANLLYCLSLPLEQWLDSRLRQGYEGTLQFAVPRHCTGNQSSHWMGACAADCEKRPQGN</sequence>
<dbReference type="EMBL" id="MOBU01000006">
    <property type="protein sequence ID" value="RON69373.1"/>
    <property type="molecule type" value="Genomic_DNA"/>
</dbReference>
<organism evidence="1 2">
    <name type="scientific">Pseudomonas fluorescens</name>
    <dbReference type="NCBI Taxonomy" id="294"/>
    <lineage>
        <taxon>Bacteria</taxon>
        <taxon>Pseudomonadati</taxon>
        <taxon>Pseudomonadota</taxon>
        <taxon>Gammaproteobacteria</taxon>
        <taxon>Pseudomonadales</taxon>
        <taxon>Pseudomonadaceae</taxon>
        <taxon>Pseudomonas</taxon>
    </lineage>
</organism>
<dbReference type="RefSeq" id="WP_123531436.1">
    <property type="nucleotide sequence ID" value="NZ_MOBU01000006.1"/>
</dbReference>
<evidence type="ECO:0000313" key="1">
    <source>
        <dbReference type="EMBL" id="RON69373.1"/>
    </source>
</evidence>
<name>A0A423LM86_PSEFL</name>
<dbReference type="Proteomes" id="UP000285757">
    <property type="component" value="Unassembled WGS sequence"/>
</dbReference>
<proteinExistence type="predicted"/>
<accession>A0A423LM86</accession>
<reference evidence="1 2" key="1">
    <citation type="submission" date="2016-10" db="EMBL/GenBank/DDBJ databases">
        <title>Comparative genome analysis of multiple Pseudomonas spp. focuses on biocontrol and plant growth promoting traits.</title>
        <authorList>
            <person name="Tao X.-Y."/>
            <person name="Taylor C.G."/>
        </authorList>
    </citation>
    <scope>NUCLEOTIDE SEQUENCE [LARGE SCALE GENOMIC DNA]</scope>
    <source>
        <strain evidence="1 2">24D3</strain>
    </source>
</reference>
<dbReference type="AlphaFoldDB" id="A0A423LM86"/>
<comment type="caution">
    <text evidence="1">The sequence shown here is derived from an EMBL/GenBank/DDBJ whole genome shotgun (WGS) entry which is preliminary data.</text>
</comment>
<gene>
    <name evidence="1" type="ORF">BK671_08020</name>
</gene>